<evidence type="ECO:0000313" key="2">
    <source>
        <dbReference type="Proteomes" id="UP000191820"/>
    </source>
</evidence>
<protein>
    <recommendedName>
        <fullName evidence="3">PBCV-specific basic adaptor domain-containing protein</fullName>
    </recommendedName>
</protein>
<dbReference type="RefSeq" id="WP_167692879.1">
    <property type="nucleotide sequence ID" value="NZ_CP020472.1"/>
</dbReference>
<sequence length="57" mass="6290">MAVNKPYGDNARVGAVKGRSQVYNPQNQLWTKRDSKTGQFMSVKTTGGVFKGVTKEK</sequence>
<keyword evidence="2" id="KW-1185">Reference proteome</keyword>
<name>A0ABM6JGM3_9GAMM</name>
<evidence type="ECO:0008006" key="3">
    <source>
        <dbReference type="Google" id="ProtNLM"/>
    </source>
</evidence>
<dbReference type="EMBL" id="CP020472">
    <property type="protein sequence ID" value="ARD20851.1"/>
    <property type="molecule type" value="Genomic_DNA"/>
</dbReference>
<evidence type="ECO:0000313" key="1">
    <source>
        <dbReference type="EMBL" id="ARD20851.1"/>
    </source>
</evidence>
<organism evidence="1 2">
    <name type="scientific">Shewanella japonica</name>
    <dbReference type="NCBI Taxonomy" id="93973"/>
    <lineage>
        <taxon>Bacteria</taxon>
        <taxon>Pseudomonadati</taxon>
        <taxon>Pseudomonadota</taxon>
        <taxon>Gammaproteobacteria</taxon>
        <taxon>Alteromonadales</taxon>
        <taxon>Shewanellaceae</taxon>
        <taxon>Shewanella</taxon>
    </lineage>
</organism>
<dbReference type="Proteomes" id="UP000191820">
    <property type="component" value="Chromosome"/>
</dbReference>
<accession>A0ABM6JGM3</accession>
<proteinExistence type="predicted"/>
<gene>
    <name evidence="1" type="ORF">SJ2017_0513</name>
</gene>
<reference evidence="1 2" key="1">
    <citation type="submission" date="2017-03" db="EMBL/GenBank/DDBJ databases">
        <title>Genome sequencing of Shewanella japonica KCTC 22435.</title>
        <authorList>
            <person name="Kim K.M."/>
        </authorList>
    </citation>
    <scope>NUCLEOTIDE SEQUENCE [LARGE SCALE GENOMIC DNA]</scope>
    <source>
        <strain evidence="1 2">KCTC 22435</strain>
    </source>
</reference>